<dbReference type="PANTHER" id="PTHR43721">
    <property type="entry name" value="ELONGATION FACTOR TU-RELATED"/>
    <property type="match status" value="1"/>
</dbReference>
<proteinExistence type="predicted"/>
<evidence type="ECO:0000313" key="4">
    <source>
        <dbReference type="Proteomes" id="UP000017246"/>
    </source>
</evidence>
<dbReference type="OrthoDB" id="248233at2759"/>
<feature type="domain" description="Tr-type G" evidence="2">
    <location>
        <begin position="209"/>
        <end position="469"/>
    </location>
</feature>
<gene>
    <name evidence="3" type="ORF">EmuJ_000998500</name>
</gene>
<dbReference type="Proteomes" id="UP000017246">
    <property type="component" value="Unassembled WGS sequence"/>
</dbReference>
<keyword evidence="4" id="KW-1185">Reference proteome</keyword>
<dbReference type="InterPro" id="IPR000795">
    <property type="entry name" value="T_Tr_GTP-bd_dom"/>
</dbReference>
<dbReference type="GO" id="GO:0003924">
    <property type="term" value="F:GTPase activity"/>
    <property type="evidence" value="ECO:0007669"/>
    <property type="project" value="InterPro"/>
</dbReference>
<dbReference type="InterPro" id="IPR027417">
    <property type="entry name" value="P-loop_NTPase"/>
</dbReference>
<dbReference type="InterPro" id="IPR050055">
    <property type="entry name" value="EF-Tu_GTPase"/>
</dbReference>
<dbReference type="SUPFAM" id="SSF52540">
    <property type="entry name" value="P-loop containing nucleoside triphosphate hydrolases"/>
    <property type="match status" value="1"/>
</dbReference>
<organism evidence="3 4">
    <name type="scientific">Echinococcus multilocularis</name>
    <name type="common">Fox tapeworm</name>
    <dbReference type="NCBI Taxonomy" id="6211"/>
    <lineage>
        <taxon>Eukaryota</taxon>
        <taxon>Metazoa</taxon>
        <taxon>Spiralia</taxon>
        <taxon>Lophotrochozoa</taxon>
        <taxon>Platyhelminthes</taxon>
        <taxon>Cestoda</taxon>
        <taxon>Eucestoda</taxon>
        <taxon>Cyclophyllidea</taxon>
        <taxon>Taeniidae</taxon>
        <taxon>Echinococcus</taxon>
    </lineage>
</organism>
<feature type="compositionally biased region" description="Basic residues" evidence="1">
    <location>
        <begin position="886"/>
        <end position="897"/>
    </location>
</feature>
<protein>
    <submittedName>
        <fullName evidence="3">Gtp binding protein 2</fullName>
    </submittedName>
</protein>
<dbReference type="GO" id="GO:0003746">
    <property type="term" value="F:translation elongation factor activity"/>
    <property type="evidence" value="ECO:0007669"/>
    <property type="project" value="TreeGrafter"/>
</dbReference>
<dbReference type="STRING" id="6211.A0A068YCH0"/>
<feature type="region of interest" description="Disordered" evidence="1">
    <location>
        <begin position="878"/>
        <end position="897"/>
    </location>
</feature>
<accession>A0A068YCH0</accession>
<sequence>MDELAFFFSDDLYSTEDIQKCGFTKTATHQNHSRTTLVDQQSGNRAIIKNKSEPSFTSPRILNAFLQSSSFSGTNNLPLNLPPEPEDGNIEYKLKLISPTPDRLEHLVTQMKWRLNEGGGQAIYRLGVDDNGAVTGLTAKEMSASLLTLYKMSQRLGVHIRILRECTISNFSDSSDLQHSLADARPSFNPQRKAIELHAKWKLSINQGIPDLRVAMLGSVDVGKSTLLGVLTDGEMDDGRGRARLNLFRHLHEVQSGRTSSLSSELIGFDATGHLINRRRSQGQLNKRTVDEVIRDSNHLITFLDLAGHSKYQRTTLSGLTTFQPTFCILVVSATTGLTADGLRHARTAAALGLPLVVVFSKVDLTSEGLAASLQSKVSVASSARFITTGASAGGVVDPCPILADIRRSVLQELRTIKFYSSDGGEEGSLTTSECFVEDPPVFAVSSVSGYGVGNLLNFLAEVSSKAQYEGIIAPKLAVRAELHCAQSMCNLVECWVTKVFSSVPGVDSPILEVLVKMGQVHEDQRLWLGPDEEGLFHQIRVIELRHNRHPHHVLYKDQLGSLLAVPENPDGTYFPLPRRGMVMVSAEPTVGCSVADPLIGVCWSFCISNLIWLAPSTGGTCLQRNSTVGVHAGNVLQYARVLETTFSCDQLTRAIDCLGVDSNSVILKLDSSHKVVVSFIRQPEFLELGRQVVISVNNVARAVGTVAAFKRIITAFSNPPPQSFQSPSPTVSESTFSTTTAAASSSSPWHAVSNSPSDSSYEALLSQIGIDPQGSHTNFIDEPPIPPELEAFENLSSLTQRNKRRQRNAKRPRKVAARLALMAASASEVTSSTSTWNSNSDGSVSLLMEQGEKEMKSEEVKMDTSQGLINFATIANASTCNAPSQRRRKRKRRHKR</sequence>
<evidence type="ECO:0000313" key="3">
    <source>
        <dbReference type="EMBL" id="CDS42282.1"/>
    </source>
</evidence>
<dbReference type="Gene3D" id="3.40.50.300">
    <property type="entry name" value="P-loop containing nucleotide triphosphate hydrolases"/>
    <property type="match status" value="1"/>
</dbReference>
<reference evidence="3" key="2">
    <citation type="submission" date="2015-11" db="EMBL/GenBank/DDBJ databases">
        <authorList>
            <person name="Zhang Y."/>
            <person name="Guo Z."/>
        </authorList>
    </citation>
    <scope>NUCLEOTIDE SEQUENCE</scope>
</reference>
<dbReference type="GO" id="GO:0005525">
    <property type="term" value="F:GTP binding"/>
    <property type="evidence" value="ECO:0007669"/>
    <property type="project" value="InterPro"/>
</dbReference>
<dbReference type="Pfam" id="PF00009">
    <property type="entry name" value="GTP_EFTU"/>
    <property type="match status" value="1"/>
</dbReference>
<dbReference type="EMBL" id="LN902842">
    <property type="protein sequence ID" value="CDS42282.1"/>
    <property type="molecule type" value="Genomic_DNA"/>
</dbReference>
<reference evidence="3" key="1">
    <citation type="journal article" date="2013" name="Nature">
        <title>The genomes of four tapeworm species reveal adaptations to parasitism.</title>
        <authorList>
            <person name="Tsai I.J."/>
            <person name="Zarowiecki M."/>
            <person name="Holroyd N."/>
            <person name="Garciarrubio A."/>
            <person name="Sanchez-Flores A."/>
            <person name="Brooks K.L."/>
            <person name="Tracey A."/>
            <person name="Bobes R.J."/>
            <person name="Fragoso G."/>
            <person name="Sciutto E."/>
            <person name="Aslett M."/>
            <person name="Beasley H."/>
            <person name="Bennett H.M."/>
            <person name="Cai J."/>
            <person name="Camicia F."/>
            <person name="Clark R."/>
            <person name="Cucher M."/>
            <person name="De Silva N."/>
            <person name="Day T.A."/>
            <person name="Deplazes P."/>
            <person name="Estrada K."/>
            <person name="Fernandez C."/>
            <person name="Holland P.W."/>
            <person name="Hou J."/>
            <person name="Hu S."/>
            <person name="Huckvale T."/>
            <person name="Hung S.S."/>
            <person name="Kamenetzky L."/>
            <person name="Keane J.A."/>
            <person name="Kiss F."/>
            <person name="Koziol U."/>
            <person name="Lambert O."/>
            <person name="Liu K."/>
            <person name="Luo X."/>
            <person name="Luo Y."/>
            <person name="Macchiaroli N."/>
            <person name="Nichol S."/>
            <person name="Paps J."/>
            <person name="Parkinson J."/>
            <person name="Pouchkina-Stantcheva N."/>
            <person name="Riddiford N."/>
            <person name="Rosenzvit M."/>
            <person name="Salinas G."/>
            <person name="Wasmuth J.D."/>
            <person name="Zamanian M."/>
            <person name="Zheng Y."/>
            <person name="Cai X."/>
            <person name="Soberon X."/>
            <person name="Olson P.D."/>
            <person name="Laclette J.P."/>
            <person name="Brehm K."/>
            <person name="Berriman M."/>
            <person name="Garciarrubio A."/>
            <person name="Bobes R.J."/>
            <person name="Fragoso G."/>
            <person name="Sanchez-Flores A."/>
            <person name="Estrada K."/>
            <person name="Cevallos M.A."/>
            <person name="Morett E."/>
            <person name="Gonzalez V."/>
            <person name="Portillo T."/>
            <person name="Ochoa-Leyva A."/>
            <person name="Jose M.V."/>
            <person name="Sciutto E."/>
            <person name="Landa A."/>
            <person name="Jimenez L."/>
            <person name="Valdes V."/>
            <person name="Carrero J.C."/>
            <person name="Larralde C."/>
            <person name="Morales-Montor J."/>
            <person name="Limon-Lason J."/>
            <person name="Soberon X."/>
            <person name="Laclette J.P."/>
        </authorList>
    </citation>
    <scope>NUCLEOTIDE SEQUENCE [LARGE SCALE GENOMIC DNA]</scope>
</reference>
<dbReference type="PROSITE" id="PS51722">
    <property type="entry name" value="G_TR_2"/>
    <property type="match status" value="1"/>
</dbReference>
<dbReference type="OMA" id="ELHAKWK"/>
<name>A0A068YCH0_ECHMU</name>
<evidence type="ECO:0000256" key="1">
    <source>
        <dbReference type="SAM" id="MobiDB-lite"/>
    </source>
</evidence>
<evidence type="ECO:0000259" key="2">
    <source>
        <dbReference type="PROSITE" id="PS51722"/>
    </source>
</evidence>
<dbReference type="AlphaFoldDB" id="A0A068YCH0"/>
<dbReference type="PANTHER" id="PTHR43721:SF3">
    <property type="entry name" value="GTP-BINDING PROTEIN 2"/>
    <property type="match status" value="1"/>
</dbReference>
<dbReference type="eggNOG" id="KOG1143">
    <property type="taxonomic scope" value="Eukaryota"/>
</dbReference>